<proteinExistence type="predicted"/>
<protein>
    <submittedName>
        <fullName evidence="3">Uncharacterized protein</fullName>
    </submittedName>
</protein>
<evidence type="ECO:0000313" key="3">
    <source>
        <dbReference type="EMBL" id="TQL78667.1"/>
    </source>
</evidence>
<feature type="compositionally biased region" description="Acidic residues" evidence="1">
    <location>
        <begin position="129"/>
        <end position="143"/>
    </location>
</feature>
<dbReference type="EMBL" id="VFOW01000001">
    <property type="protein sequence ID" value="TQL78667.1"/>
    <property type="molecule type" value="Genomic_DNA"/>
</dbReference>
<dbReference type="Proteomes" id="UP000317043">
    <property type="component" value="Unassembled WGS sequence"/>
</dbReference>
<keyword evidence="2" id="KW-0812">Transmembrane</keyword>
<gene>
    <name evidence="3" type="ORF">FB566_4258</name>
</gene>
<accession>A0A543B1F4</accession>
<name>A0A543B1F4_9ACTN</name>
<sequence>MSGVPMSGAPAQPDPYAAPDPYAQPDPYGAPMSAPGGQPMSPGVASAPPYGQPMAGAPGQPGYPQDPYAQQQQWAGPVIPPTQGGGSKAWIWGALAGVVVVALMVGVVLYVTGGDDETPVADSSATPSEEVDPSTEPSEEAPDTELVTDPATGLSFAPMPEPWRDSTANYGVIGFYEVTGQVLDVLTFEDGSGWIATFVVGEINPSQLGSSSMTTDDAINALADLVDGAHYSKPPDFTEPLDGLERNEVEVNPLTVGSYSGSAMSYHLSWDDDSIEETGESIALGVLDMGDGRTAGFFLSLPDSVPDEHLDQMLEALDSLTFV</sequence>
<feature type="transmembrane region" description="Helical" evidence="2">
    <location>
        <begin position="89"/>
        <end position="111"/>
    </location>
</feature>
<keyword evidence="2" id="KW-1133">Transmembrane helix</keyword>
<keyword evidence="2" id="KW-0472">Membrane</keyword>
<evidence type="ECO:0000256" key="2">
    <source>
        <dbReference type="SAM" id="Phobius"/>
    </source>
</evidence>
<feature type="compositionally biased region" description="Low complexity" evidence="1">
    <location>
        <begin position="47"/>
        <end position="76"/>
    </location>
</feature>
<keyword evidence="4" id="KW-1185">Reference proteome</keyword>
<feature type="region of interest" description="Disordered" evidence="1">
    <location>
        <begin position="1"/>
        <end position="81"/>
    </location>
</feature>
<feature type="compositionally biased region" description="Pro residues" evidence="1">
    <location>
        <begin position="12"/>
        <end position="24"/>
    </location>
</feature>
<evidence type="ECO:0000313" key="4">
    <source>
        <dbReference type="Proteomes" id="UP000317043"/>
    </source>
</evidence>
<organism evidence="3 4">
    <name type="scientific">Stackebrandtia endophytica</name>
    <dbReference type="NCBI Taxonomy" id="1496996"/>
    <lineage>
        <taxon>Bacteria</taxon>
        <taxon>Bacillati</taxon>
        <taxon>Actinomycetota</taxon>
        <taxon>Actinomycetes</taxon>
        <taxon>Glycomycetales</taxon>
        <taxon>Glycomycetaceae</taxon>
        <taxon>Stackebrandtia</taxon>
    </lineage>
</organism>
<dbReference type="AlphaFoldDB" id="A0A543B1F4"/>
<comment type="caution">
    <text evidence="3">The sequence shown here is derived from an EMBL/GenBank/DDBJ whole genome shotgun (WGS) entry which is preliminary data.</text>
</comment>
<reference evidence="3 4" key="1">
    <citation type="submission" date="2019-06" db="EMBL/GenBank/DDBJ databases">
        <title>Sequencing the genomes of 1000 actinobacteria strains.</title>
        <authorList>
            <person name="Klenk H.-P."/>
        </authorList>
    </citation>
    <scope>NUCLEOTIDE SEQUENCE [LARGE SCALE GENOMIC DNA]</scope>
    <source>
        <strain evidence="3 4">DSM 45928</strain>
    </source>
</reference>
<dbReference type="InParanoid" id="A0A543B1F4"/>
<feature type="region of interest" description="Disordered" evidence="1">
    <location>
        <begin position="115"/>
        <end position="160"/>
    </location>
</feature>
<evidence type="ECO:0000256" key="1">
    <source>
        <dbReference type="SAM" id="MobiDB-lite"/>
    </source>
</evidence>